<dbReference type="AlphaFoldDB" id="A0A963YPC1"/>
<dbReference type="Pfam" id="PF11755">
    <property type="entry name" value="DUF3311"/>
    <property type="match status" value="1"/>
</dbReference>
<name>A0A963YPC1_9PROT</name>
<evidence type="ECO:0000256" key="1">
    <source>
        <dbReference type="SAM" id="Phobius"/>
    </source>
</evidence>
<sequence length="74" mass="8297">MPQPTRRRASFWRVLLILPILAVIAVGCFNSTGPSLWGFPFFYWYQMLWVLLCSAIVGLVFFIEGPSADAGDDA</sequence>
<reference evidence="2" key="1">
    <citation type="journal article" date="2021" name="Microorganisms">
        <title>Acidisoma silvae sp. nov. and Acidisomacellulosilytica sp. nov., Two Acidophilic Bacteria Isolated from Decaying Wood, Hydrolyzing Cellulose and Producing Poly-3-hydroxybutyrate.</title>
        <authorList>
            <person name="Mieszkin S."/>
            <person name="Pouder E."/>
            <person name="Uroz S."/>
            <person name="Simon-Colin C."/>
            <person name="Alain K."/>
        </authorList>
    </citation>
    <scope>NUCLEOTIDE SEQUENCE</scope>
    <source>
        <strain evidence="2">HW T2.11</strain>
    </source>
</reference>
<accession>A0A963YPC1</accession>
<keyword evidence="1" id="KW-0812">Transmembrane</keyword>
<evidence type="ECO:0000313" key="3">
    <source>
        <dbReference type="Proteomes" id="UP000708298"/>
    </source>
</evidence>
<evidence type="ECO:0000313" key="2">
    <source>
        <dbReference type="EMBL" id="MCB8874693.1"/>
    </source>
</evidence>
<reference evidence="2" key="2">
    <citation type="submission" date="2021-01" db="EMBL/GenBank/DDBJ databases">
        <authorList>
            <person name="Mieszkin S."/>
            <person name="Pouder E."/>
            <person name="Alain K."/>
        </authorList>
    </citation>
    <scope>NUCLEOTIDE SEQUENCE</scope>
    <source>
        <strain evidence="2">HW T2.11</strain>
    </source>
</reference>
<feature type="transmembrane region" description="Helical" evidence="1">
    <location>
        <begin position="12"/>
        <end position="32"/>
    </location>
</feature>
<comment type="caution">
    <text evidence="2">The sequence shown here is derived from an EMBL/GenBank/DDBJ whole genome shotgun (WGS) entry which is preliminary data.</text>
</comment>
<keyword evidence="1" id="KW-1133">Transmembrane helix</keyword>
<protein>
    <submittedName>
        <fullName evidence="2">DUF3311 domain-containing protein</fullName>
    </submittedName>
</protein>
<dbReference type="EMBL" id="JAESVB010000002">
    <property type="protein sequence ID" value="MCB8874693.1"/>
    <property type="molecule type" value="Genomic_DNA"/>
</dbReference>
<dbReference type="Proteomes" id="UP000708298">
    <property type="component" value="Unassembled WGS sequence"/>
</dbReference>
<proteinExistence type="predicted"/>
<organism evidence="2 3">
    <name type="scientific">Acidisoma silvae</name>
    <dbReference type="NCBI Taxonomy" id="2802396"/>
    <lineage>
        <taxon>Bacteria</taxon>
        <taxon>Pseudomonadati</taxon>
        <taxon>Pseudomonadota</taxon>
        <taxon>Alphaproteobacteria</taxon>
        <taxon>Acetobacterales</taxon>
        <taxon>Acidocellaceae</taxon>
        <taxon>Acidisoma</taxon>
    </lineage>
</organism>
<dbReference type="InterPro" id="IPR021741">
    <property type="entry name" value="DUF3311"/>
</dbReference>
<dbReference type="RefSeq" id="WP_227320358.1">
    <property type="nucleotide sequence ID" value="NZ_JAESVB010000002.1"/>
</dbReference>
<feature type="transmembrane region" description="Helical" evidence="1">
    <location>
        <begin position="44"/>
        <end position="63"/>
    </location>
</feature>
<gene>
    <name evidence="2" type="ORF">ASILVAE211_05815</name>
</gene>
<dbReference type="PROSITE" id="PS51257">
    <property type="entry name" value="PROKAR_LIPOPROTEIN"/>
    <property type="match status" value="1"/>
</dbReference>
<keyword evidence="1" id="KW-0472">Membrane</keyword>
<keyword evidence="3" id="KW-1185">Reference proteome</keyword>